<keyword evidence="5" id="KW-1185">Reference proteome</keyword>
<gene>
    <name evidence="4" type="ORF">J4E96_04910</name>
</gene>
<dbReference type="GO" id="GO:0005886">
    <property type="term" value="C:plasma membrane"/>
    <property type="evidence" value="ECO:0007669"/>
    <property type="project" value="TreeGrafter"/>
</dbReference>
<evidence type="ECO:0000259" key="3">
    <source>
        <dbReference type="PROSITE" id="PS50893"/>
    </source>
</evidence>
<dbReference type="InterPro" id="IPR003439">
    <property type="entry name" value="ABC_transporter-like_ATP-bd"/>
</dbReference>
<dbReference type="SUPFAM" id="SSF52540">
    <property type="entry name" value="P-loop containing nucleoside triphosphate hydrolases"/>
    <property type="match status" value="1"/>
</dbReference>
<dbReference type="GO" id="GO:0022857">
    <property type="term" value="F:transmembrane transporter activity"/>
    <property type="evidence" value="ECO:0007669"/>
    <property type="project" value="TreeGrafter"/>
</dbReference>
<dbReference type="PANTHER" id="PTHR24220:SF685">
    <property type="entry name" value="ABC TRANSPORTER RELATED"/>
    <property type="match status" value="1"/>
</dbReference>
<dbReference type="SMART" id="SM00382">
    <property type="entry name" value="AAA"/>
    <property type="match status" value="1"/>
</dbReference>
<keyword evidence="1" id="KW-0547">Nucleotide-binding</keyword>
<keyword evidence="2 4" id="KW-0067">ATP-binding</keyword>
<dbReference type="PROSITE" id="PS00211">
    <property type="entry name" value="ABC_TRANSPORTER_1"/>
    <property type="match status" value="1"/>
</dbReference>
<protein>
    <submittedName>
        <fullName evidence="4">ATP-binding cassette domain-containing protein</fullName>
    </submittedName>
</protein>
<dbReference type="InterPro" id="IPR027417">
    <property type="entry name" value="P-loop_NTPase"/>
</dbReference>
<dbReference type="PROSITE" id="PS50893">
    <property type="entry name" value="ABC_TRANSPORTER_2"/>
    <property type="match status" value="1"/>
</dbReference>
<evidence type="ECO:0000313" key="5">
    <source>
        <dbReference type="Proteomes" id="UP000663937"/>
    </source>
</evidence>
<organism evidence="4 5">
    <name type="scientific">Pengzhenrongella sicca</name>
    <dbReference type="NCBI Taxonomy" id="2819238"/>
    <lineage>
        <taxon>Bacteria</taxon>
        <taxon>Bacillati</taxon>
        <taxon>Actinomycetota</taxon>
        <taxon>Actinomycetes</taxon>
        <taxon>Micrococcales</taxon>
        <taxon>Pengzhenrongella</taxon>
    </lineage>
</organism>
<feature type="domain" description="ABC transporter" evidence="3">
    <location>
        <begin position="1"/>
        <end position="213"/>
    </location>
</feature>
<dbReference type="Pfam" id="PF00005">
    <property type="entry name" value="ABC_tran"/>
    <property type="match status" value="1"/>
</dbReference>
<dbReference type="GO" id="GO:0005524">
    <property type="term" value="F:ATP binding"/>
    <property type="evidence" value="ECO:0007669"/>
    <property type="project" value="UniProtKB-KW"/>
</dbReference>
<dbReference type="InterPro" id="IPR015854">
    <property type="entry name" value="ABC_transpr_LolD-like"/>
</dbReference>
<accession>A0A8A4ZHA6</accession>
<dbReference type="PANTHER" id="PTHR24220">
    <property type="entry name" value="IMPORT ATP-BINDING PROTEIN"/>
    <property type="match status" value="1"/>
</dbReference>
<dbReference type="GO" id="GO:0016887">
    <property type="term" value="F:ATP hydrolysis activity"/>
    <property type="evidence" value="ECO:0007669"/>
    <property type="project" value="InterPro"/>
</dbReference>
<dbReference type="KEGG" id="psic:J4E96_04910"/>
<dbReference type="Proteomes" id="UP000663937">
    <property type="component" value="Chromosome"/>
</dbReference>
<evidence type="ECO:0000256" key="1">
    <source>
        <dbReference type="ARBA" id="ARBA00022741"/>
    </source>
</evidence>
<evidence type="ECO:0000313" key="4">
    <source>
        <dbReference type="EMBL" id="QTE30343.1"/>
    </source>
</evidence>
<sequence>MRYGRRGTFAWPLDGVSLHAEAGTLAITGPSGSGKSTLLRVLAGRQQPTSGTVTLAGSAIEFQSRRSPGDPRIAMVHQDYRLISFLSVAENLAFAAEMSRKGCSPAQISGLLETVGLGGFEDHRPDTLSGGEQQRVAIARALVSRPLALLADEPTGALDGENTRRIAALLSSIAEEQGVVVVVVTHDPIVSDAMNRTLHLRGGKLADEALQQI</sequence>
<evidence type="ECO:0000256" key="2">
    <source>
        <dbReference type="ARBA" id="ARBA00022840"/>
    </source>
</evidence>
<dbReference type="InterPro" id="IPR017871">
    <property type="entry name" value="ABC_transporter-like_CS"/>
</dbReference>
<dbReference type="AlphaFoldDB" id="A0A8A4ZHA6"/>
<dbReference type="Gene3D" id="3.40.50.300">
    <property type="entry name" value="P-loop containing nucleotide triphosphate hydrolases"/>
    <property type="match status" value="1"/>
</dbReference>
<proteinExistence type="predicted"/>
<name>A0A8A4ZHA6_9MICO</name>
<reference evidence="4" key="1">
    <citation type="submission" date="2021-03" db="EMBL/GenBank/DDBJ databases">
        <title>Pengzhenrongella sicca gen. nov., sp. nov., a new member of suborder Micrococcineae isolated from High-Arctic tundra soil.</title>
        <authorList>
            <person name="Peng F."/>
        </authorList>
    </citation>
    <scope>NUCLEOTIDE SEQUENCE</scope>
    <source>
        <strain evidence="4">LRZ-2</strain>
    </source>
</reference>
<dbReference type="EMBL" id="CP071868">
    <property type="protein sequence ID" value="QTE30343.1"/>
    <property type="molecule type" value="Genomic_DNA"/>
</dbReference>
<dbReference type="InterPro" id="IPR003593">
    <property type="entry name" value="AAA+_ATPase"/>
</dbReference>